<name>X0Z118_9ZZZZ</name>
<dbReference type="EMBL" id="BARS01054888">
    <property type="protein sequence ID" value="GAG52322.1"/>
    <property type="molecule type" value="Genomic_DNA"/>
</dbReference>
<dbReference type="AlphaFoldDB" id="X0Z118"/>
<reference evidence="1" key="1">
    <citation type="journal article" date="2014" name="Front. Microbiol.">
        <title>High frequency of phylogenetically diverse reductive dehalogenase-homologous genes in deep subseafloor sedimentary metagenomes.</title>
        <authorList>
            <person name="Kawai M."/>
            <person name="Futagami T."/>
            <person name="Toyoda A."/>
            <person name="Takaki Y."/>
            <person name="Nishi S."/>
            <person name="Hori S."/>
            <person name="Arai W."/>
            <person name="Tsubouchi T."/>
            <person name="Morono Y."/>
            <person name="Uchiyama I."/>
            <person name="Ito T."/>
            <person name="Fujiyama A."/>
            <person name="Inagaki F."/>
            <person name="Takami H."/>
        </authorList>
    </citation>
    <scope>NUCLEOTIDE SEQUENCE</scope>
    <source>
        <strain evidence="1">Expedition CK06-06</strain>
    </source>
</reference>
<comment type="caution">
    <text evidence="1">The sequence shown here is derived from an EMBL/GenBank/DDBJ whole genome shotgun (WGS) entry which is preliminary data.</text>
</comment>
<organism evidence="1">
    <name type="scientific">marine sediment metagenome</name>
    <dbReference type="NCBI Taxonomy" id="412755"/>
    <lineage>
        <taxon>unclassified sequences</taxon>
        <taxon>metagenomes</taxon>
        <taxon>ecological metagenomes</taxon>
    </lineage>
</organism>
<proteinExistence type="predicted"/>
<gene>
    <name evidence="1" type="ORF">S01H1_81159</name>
</gene>
<sequence>MPPKIPLPDDANLDSESREILAKLPALNVFRMMANAPASFRPLIE</sequence>
<protein>
    <submittedName>
        <fullName evidence="1">Uncharacterized protein</fullName>
    </submittedName>
</protein>
<feature type="non-terminal residue" evidence="1">
    <location>
        <position position="45"/>
    </location>
</feature>
<accession>X0Z118</accession>
<evidence type="ECO:0000313" key="1">
    <source>
        <dbReference type="EMBL" id="GAG52322.1"/>
    </source>
</evidence>